<proteinExistence type="predicted"/>
<comment type="caution">
    <text evidence="2">The sequence shown here is derived from an EMBL/GenBank/DDBJ whole genome shotgun (WGS) entry which is preliminary data.</text>
</comment>
<dbReference type="AlphaFoldDB" id="A0A7I9XJL2"/>
<name>A0A7I9XJL2_9MYCO</name>
<dbReference type="EMBL" id="BLKV01000001">
    <property type="protein sequence ID" value="GFG69720.1"/>
    <property type="molecule type" value="Genomic_DNA"/>
</dbReference>
<evidence type="ECO:0000256" key="1">
    <source>
        <dbReference type="SAM" id="MobiDB-lite"/>
    </source>
</evidence>
<feature type="region of interest" description="Disordered" evidence="1">
    <location>
        <begin position="1"/>
        <end position="65"/>
    </location>
</feature>
<protein>
    <submittedName>
        <fullName evidence="2">Uncharacterized protein</fullName>
    </submittedName>
</protein>
<dbReference type="Proteomes" id="UP000465263">
    <property type="component" value="Unassembled WGS sequence"/>
</dbReference>
<keyword evidence="3" id="KW-1185">Reference proteome</keyword>
<feature type="region of interest" description="Disordered" evidence="1">
    <location>
        <begin position="83"/>
        <end position="111"/>
    </location>
</feature>
<evidence type="ECO:0000313" key="2">
    <source>
        <dbReference type="EMBL" id="GFG69720.1"/>
    </source>
</evidence>
<organism evidence="2 3">
    <name type="scientific">Mycolicibacter senuensis</name>
    <dbReference type="NCBI Taxonomy" id="386913"/>
    <lineage>
        <taxon>Bacteria</taxon>
        <taxon>Bacillati</taxon>
        <taxon>Actinomycetota</taxon>
        <taxon>Actinomycetes</taxon>
        <taxon>Mycobacteriales</taxon>
        <taxon>Mycobacteriaceae</taxon>
        <taxon>Mycolicibacter</taxon>
    </lineage>
</organism>
<accession>A0A7I9XJL2</accession>
<reference evidence="2 3" key="1">
    <citation type="journal article" date="2019" name="Emerg. Microbes Infect.">
        <title>Comprehensive subspecies identification of 175 nontuberculous mycobacteria species based on 7547 genomic profiles.</title>
        <authorList>
            <person name="Matsumoto Y."/>
            <person name="Kinjo T."/>
            <person name="Motooka D."/>
            <person name="Nabeya D."/>
            <person name="Jung N."/>
            <person name="Uechi K."/>
            <person name="Horii T."/>
            <person name="Iida T."/>
            <person name="Fujita J."/>
            <person name="Nakamura S."/>
        </authorList>
    </citation>
    <scope>NUCLEOTIDE SEQUENCE [LARGE SCALE GENOMIC DNA]</scope>
    <source>
        <strain evidence="2 3">JCM 16017</strain>
    </source>
</reference>
<feature type="compositionally biased region" description="Polar residues" evidence="1">
    <location>
        <begin position="48"/>
        <end position="59"/>
    </location>
</feature>
<gene>
    <name evidence="2" type="ORF">MSEN_14400</name>
</gene>
<evidence type="ECO:0000313" key="3">
    <source>
        <dbReference type="Proteomes" id="UP000465263"/>
    </source>
</evidence>
<sequence>MQKQTDPQACLLDARNHYPQNKHHTPPPRWSDNNTHPHKGENGPVASGPNSVPRTNPANATPEEATLVDDLEKFVAAQKFLHHRPPTTGAGANYPNHRIPQAWGRGKNGAP</sequence>